<feature type="non-terminal residue" evidence="2">
    <location>
        <position position="1"/>
    </location>
</feature>
<sequence>YAILSHTWGTEEVTFDDINRHRRVAMKLEGCQKVRNFCRIAANDGWEYAWIDTCCINKSDVNELSDAINSMFRWYERTEVCYAFLVDVPRRYSPDNVDKTDQIPWHWYFRSSRWFTRGWTLQELLAPPFLLFFAQSWNGIGSRESLTEEVSIVTGISPDQLLEFRSCSVATKLSWAAHRQTTKVEDRAYSLLGLMGMNMPMIYGEGENAFIRLQHELIRKYDDETVPLWEGTGRLLAKSPDDFSKSKDLIVWPSDKERRGFAITKAGLAINAELLESCASVDSNQYRHYAIQLNCARSWPALKSYRSPMILRLLSTEGSASTFFHRSTNIASGLETWRDANFLSTWRSLGRRDIIVAHSK</sequence>
<feature type="non-terminal residue" evidence="2">
    <location>
        <position position="360"/>
    </location>
</feature>
<evidence type="ECO:0000313" key="2">
    <source>
        <dbReference type="EMBL" id="KAK4183538.1"/>
    </source>
</evidence>
<reference evidence="2" key="2">
    <citation type="submission" date="2023-05" db="EMBL/GenBank/DDBJ databases">
        <authorList>
            <consortium name="Lawrence Berkeley National Laboratory"/>
            <person name="Steindorff A."/>
            <person name="Hensen N."/>
            <person name="Bonometti L."/>
            <person name="Westerberg I."/>
            <person name="Brannstrom I.O."/>
            <person name="Guillou S."/>
            <person name="Cros-Aarteil S."/>
            <person name="Calhoun S."/>
            <person name="Haridas S."/>
            <person name="Kuo A."/>
            <person name="Mondo S."/>
            <person name="Pangilinan J."/>
            <person name="Riley R."/>
            <person name="Labutti K."/>
            <person name="Andreopoulos B."/>
            <person name="Lipzen A."/>
            <person name="Chen C."/>
            <person name="Yanf M."/>
            <person name="Daum C."/>
            <person name="Ng V."/>
            <person name="Clum A."/>
            <person name="Ohm R."/>
            <person name="Martin F."/>
            <person name="Silar P."/>
            <person name="Natvig D."/>
            <person name="Lalanne C."/>
            <person name="Gautier V."/>
            <person name="Ament-Velasquez S.L."/>
            <person name="Kruys A."/>
            <person name="Hutchinson M.I."/>
            <person name="Powell A.J."/>
            <person name="Barry K."/>
            <person name="Miller A.N."/>
            <person name="Grigoriev I.V."/>
            <person name="Debuchy R."/>
            <person name="Gladieux P."/>
            <person name="Thoren M.H."/>
            <person name="Johannesson H."/>
        </authorList>
    </citation>
    <scope>NUCLEOTIDE SEQUENCE</scope>
    <source>
        <strain evidence="2">PSN309</strain>
    </source>
</reference>
<dbReference type="Pfam" id="PF06985">
    <property type="entry name" value="HET"/>
    <property type="match status" value="1"/>
</dbReference>
<dbReference type="PANTHER" id="PTHR10622">
    <property type="entry name" value="HET DOMAIN-CONTAINING PROTEIN"/>
    <property type="match status" value="1"/>
</dbReference>
<organism evidence="2 3">
    <name type="scientific">Podospora australis</name>
    <dbReference type="NCBI Taxonomy" id="1536484"/>
    <lineage>
        <taxon>Eukaryota</taxon>
        <taxon>Fungi</taxon>
        <taxon>Dikarya</taxon>
        <taxon>Ascomycota</taxon>
        <taxon>Pezizomycotina</taxon>
        <taxon>Sordariomycetes</taxon>
        <taxon>Sordariomycetidae</taxon>
        <taxon>Sordariales</taxon>
        <taxon>Podosporaceae</taxon>
        <taxon>Podospora</taxon>
    </lineage>
</organism>
<gene>
    <name evidence="2" type="ORF">QBC35DRAFT_352178</name>
</gene>
<dbReference type="PANTHER" id="PTHR10622:SF10">
    <property type="entry name" value="HET DOMAIN-CONTAINING PROTEIN"/>
    <property type="match status" value="1"/>
</dbReference>
<reference evidence="2" key="1">
    <citation type="journal article" date="2023" name="Mol. Phylogenet. Evol.">
        <title>Genome-scale phylogeny and comparative genomics of the fungal order Sordariales.</title>
        <authorList>
            <person name="Hensen N."/>
            <person name="Bonometti L."/>
            <person name="Westerberg I."/>
            <person name="Brannstrom I.O."/>
            <person name="Guillou S."/>
            <person name="Cros-Aarteil S."/>
            <person name="Calhoun S."/>
            <person name="Haridas S."/>
            <person name="Kuo A."/>
            <person name="Mondo S."/>
            <person name="Pangilinan J."/>
            <person name="Riley R."/>
            <person name="LaButti K."/>
            <person name="Andreopoulos B."/>
            <person name="Lipzen A."/>
            <person name="Chen C."/>
            <person name="Yan M."/>
            <person name="Daum C."/>
            <person name="Ng V."/>
            <person name="Clum A."/>
            <person name="Steindorff A."/>
            <person name="Ohm R.A."/>
            <person name="Martin F."/>
            <person name="Silar P."/>
            <person name="Natvig D.O."/>
            <person name="Lalanne C."/>
            <person name="Gautier V."/>
            <person name="Ament-Velasquez S.L."/>
            <person name="Kruys A."/>
            <person name="Hutchinson M.I."/>
            <person name="Powell A.J."/>
            <person name="Barry K."/>
            <person name="Miller A.N."/>
            <person name="Grigoriev I.V."/>
            <person name="Debuchy R."/>
            <person name="Gladieux P."/>
            <person name="Hiltunen Thoren M."/>
            <person name="Johannesson H."/>
        </authorList>
    </citation>
    <scope>NUCLEOTIDE SEQUENCE</scope>
    <source>
        <strain evidence="2">PSN309</strain>
    </source>
</reference>
<dbReference type="AlphaFoldDB" id="A0AAN6WKY6"/>
<feature type="domain" description="Heterokaryon incompatibility" evidence="1">
    <location>
        <begin position="1"/>
        <end position="85"/>
    </location>
</feature>
<evidence type="ECO:0000313" key="3">
    <source>
        <dbReference type="Proteomes" id="UP001302126"/>
    </source>
</evidence>
<name>A0AAN6WKY6_9PEZI</name>
<protein>
    <submittedName>
        <fullName evidence="2">Heterokaryon incompatibility protein-domain-containing protein</fullName>
    </submittedName>
</protein>
<dbReference type="InterPro" id="IPR010730">
    <property type="entry name" value="HET"/>
</dbReference>
<evidence type="ECO:0000259" key="1">
    <source>
        <dbReference type="Pfam" id="PF06985"/>
    </source>
</evidence>
<accession>A0AAN6WKY6</accession>
<dbReference type="EMBL" id="MU864542">
    <property type="protein sequence ID" value="KAK4183538.1"/>
    <property type="molecule type" value="Genomic_DNA"/>
</dbReference>
<comment type="caution">
    <text evidence="2">The sequence shown here is derived from an EMBL/GenBank/DDBJ whole genome shotgun (WGS) entry which is preliminary data.</text>
</comment>
<proteinExistence type="predicted"/>
<keyword evidence="3" id="KW-1185">Reference proteome</keyword>
<dbReference type="Proteomes" id="UP001302126">
    <property type="component" value="Unassembled WGS sequence"/>
</dbReference>